<gene>
    <name evidence="2" type="ORF">PARMNEM_LOCUS4592</name>
</gene>
<proteinExistence type="predicted"/>
<dbReference type="Proteomes" id="UP001314205">
    <property type="component" value="Unassembled WGS sequence"/>
</dbReference>
<feature type="compositionally biased region" description="Basic residues" evidence="1">
    <location>
        <begin position="237"/>
        <end position="246"/>
    </location>
</feature>
<feature type="compositionally biased region" description="Basic residues" evidence="1">
    <location>
        <begin position="199"/>
        <end position="213"/>
    </location>
</feature>
<keyword evidence="3" id="KW-1185">Reference proteome</keyword>
<sequence>MACQTKRSDTVVVHEFLAFVQQKLDVMDQVSLEQILMTSFTEDEINHAKKLLANSAVIQIRLITRHRDGRGKKDLQDIFRLFNETDPDDIETFVARDLNKLPPITFDHVRIDVLSATAYAVRLNSWNDDESSPLSYRAERSDDAPAQKSISGRSIGGPAAATRRLRAGSSAGRRAQPLAGRCVSRAPAAALPAAARPPAARRRPPIATAHRRWSPLLAAGRRHAAAAPPPSRAGARAARRRLAAAR</sequence>
<feature type="region of interest" description="Disordered" evidence="1">
    <location>
        <begin position="129"/>
        <end position="246"/>
    </location>
</feature>
<dbReference type="AlphaFoldDB" id="A0AAV1KM25"/>
<comment type="caution">
    <text evidence="2">The sequence shown here is derived from an EMBL/GenBank/DDBJ whole genome shotgun (WGS) entry which is preliminary data.</text>
</comment>
<accession>A0AAV1KM25</accession>
<reference evidence="2 3" key="1">
    <citation type="submission" date="2023-11" db="EMBL/GenBank/DDBJ databases">
        <authorList>
            <person name="Hedman E."/>
            <person name="Englund M."/>
            <person name="Stromberg M."/>
            <person name="Nyberg Akerstrom W."/>
            <person name="Nylinder S."/>
            <person name="Jareborg N."/>
            <person name="Kallberg Y."/>
            <person name="Kronander E."/>
        </authorList>
    </citation>
    <scope>NUCLEOTIDE SEQUENCE [LARGE SCALE GENOMIC DNA]</scope>
</reference>
<protein>
    <submittedName>
        <fullName evidence="2">Uncharacterized protein</fullName>
    </submittedName>
</protein>
<feature type="compositionally biased region" description="Low complexity" evidence="1">
    <location>
        <begin position="185"/>
        <end position="198"/>
    </location>
</feature>
<evidence type="ECO:0000313" key="3">
    <source>
        <dbReference type="Proteomes" id="UP001314205"/>
    </source>
</evidence>
<feature type="compositionally biased region" description="Low complexity" evidence="1">
    <location>
        <begin position="159"/>
        <end position="175"/>
    </location>
</feature>
<name>A0AAV1KM25_9NEOP</name>
<evidence type="ECO:0000256" key="1">
    <source>
        <dbReference type="SAM" id="MobiDB-lite"/>
    </source>
</evidence>
<organism evidence="2 3">
    <name type="scientific">Parnassius mnemosyne</name>
    <name type="common">clouded apollo</name>
    <dbReference type="NCBI Taxonomy" id="213953"/>
    <lineage>
        <taxon>Eukaryota</taxon>
        <taxon>Metazoa</taxon>
        <taxon>Ecdysozoa</taxon>
        <taxon>Arthropoda</taxon>
        <taxon>Hexapoda</taxon>
        <taxon>Insecta</taxon>
        <taxon>Pterygota</taxon>
        <taxon>Neoptera</taxon>
        <taxon>Endopterygota</taxon>
        <taxon>Lepidoptera</taxon>
        <taxon>Glossata</taxon>
        <taxon>Ditrysia</taxon>
        <taxon>Papilionoidea</taxon>
        <taxon>Papilionidae</taxon>
        <taxon>Parnassiinae</taxon>
        <taxon>Parnassini</taxon>
        <taxon>Parnassius</taxon>
        <taxon>Driopa</taxon>
    </lineage>
</organism>
<evidence type="ECO:0000313" key="2">
    <source>
        <dbReference type="EMBL" id="CAK1583167.1"/>
    </source>
</evidence>
<dbReference type="EMBL" id="CAVLGL010000046">
    <property type="protein sequence ID" value="CAK1583167.1"/>
    <property type="molecule type" value="Genomic_DNA"/>
</dbReference>